<dbReference type="AlphaFoldDB" id="C6M0W0"/>
<dbReference type="EMBL" id="ACKO02000001">
    <property type="protein sequence ID" value="EET46034.1"/>
    <property type="molecule type" value="Genomic_DNA"/>
</dbReference>
<sequence length="39" mass="4514">MFINGRFKAETATRLDALRGFPTQRKLLNLDSSQYKKVV</sequence>
<dbReference type="Proteomes" id="UP000005365">
    <property type="component" value="Unassembled WGS sequence"/>
</dbReference>
<organism evidence="1 2">
    <name type="scientific">Neisseria sicca ATCC 29256</name>
    <dbReference type="NCBI Taxonomy" id="547045"/>
    <lineage>
        <taxon>Bacteria</taxon>
        <taxon>Pseudomonadati</taxon>
        <taxon>Pseudomonadota</taxon>
        <taxon>Betaproteobacteria</taxon>
        <taxon>Neisseriales</taxon>
        <taxon>Neisseriaceae</taxon>
        <taxon>Neisseria</taxon>
    </lineage>
</organism>
<protein>
    <submittedName>
        <fullName evidence="1">Uncharacterized protein</fullName>
    </submittedName>
</protein>
<name>C6M0W0_NEISI</name>
<keyword evidence="2" id="KW-1185">Reference proteome</keyword>
<evidence type="ECO:0000313" key="2">
    <source>
        <dbReference type="Proteomes" id="UP000005365"/>
    </source>
</evidence>
<comment type="caution">
    <text evidence="1">The sequence shown here is derived from an EMBL/GenBank/DDBJ whole genome shotgun (WGS) entry which is preliminary data.</text>
</comment>
<accession>C6M0W0</accession>
<evidence type="ECO:0000313" key="1">
    <source>
        <dbReference type="EMBL" id="EET46034.1"/>
    </source>
</evidence>
<reference evidence="1" key="1">
    <citation type="submission" date="2009-07" db="EMBL/GenBank/DDBJ databases">
        <authorList>
            <person name="Weinstock G."/>
            <person name="Sodergren E."/>
            <person name="Clifton S."/>
            <person name="Fulton L."/>
            <person name="Fulton B."/>
            <person name="Courtney L."/>
            <person name="Fronick C."/>
            <person name="Harrison M."/>
            <person name="Strong C."/>
            <person name="Farmer C."/>
            <person name="Delahaunty K."/>
            <person name="Markovic C."/>
            <person name="Hall O."/>
            <person name="Minx P."/>
            <person name="Tomlinson C."/>
            <person name="Mitreva M."/>
            <person name="Nelson J."/>
            <person name="Hou S."/>
            <person name="Wollam A."/>
            <person name="Pepin K.H."/>
            <person name="Johnson M."/>
            <person name="Bhonagiri V."/>
            <person name="Nash W.E."/>
            <person name="Warren W."/>
            <person name="Chinwalla A."/>
            <person name="Mardis E.R."/>
            <person name="Wilson R.K."/>
        </authorList>
    </citation>
    <scope>NUCLEOTIDE SEQUENCE [LARGE SCALE GENOMIC DNA]</scope>
    <source>
        <strain evidence="1">ATCC 29256</strain>
    </source>
</reference>
<proteinExistence type="predicted"/>
<gene>
    <name evidence="1" type="ORF">NEISICOT_00137</name>
</gene>